<proteinExistence type="predicted"/>
<comment type="caution">
    <text evidence="1">The sequence shown here is derived from an EMBL/GenBank/DDBJ whole genome shotgun (WGS) entry which is preliminary data.</text>
</comment>
<evidence type="ECO:0000313" key="1">
    <source>
        <dbReference type="EMBL" id="CAD8091123.1"/>
    </source>
</evidence>
<protein>
    <submittedName>
        <fullName evidence="1">Uncharacterized protein</fullName>
    </submittedName>
</protein>
<sequence>MRFNITTLFQSPNYFMYFWKSTFLIPLDQAFKIYCNKQKIRNSKHCFLEATFSLLVNAYEDSVSITNLGRVVLLYVALSIYIIRQINYEKEHPLSHQQYQRIIQLYKSLIRILLHKIELKQYQKNCRFQKDKEKVQFQRILQIYLKEEHESLMIQLDELKDIMNMSKYQNRGKDEMFEESISLQNYHFHNWFD</sequence>
<reference evidence="1" key="1">
    <citation type="submission" date="2021-01" db="EMBL/GenBank/DDBJ databases">
        <authorList>
            <consortium name="Genoscope - CEA"/>
            <person name="William W."/>
        </authorList>
    </citation>
    <scope>NUCLEOTIDE SEQUENCE</scope>
</reference>
<accession>A0A8S1NNI4</accession>
<keyword evidence="2" id="KW-1185">Reference proteome</keyword>
<dbReference type="Proteomes" id="UP000692954">
    <property type="component" value="Unassembled WGS sequence"/>
</dbReference>
<dbReference type="AlphaFoldDB" id="A0A8S1NNI4"/>
<gene>
    <name evidence="1" type="ORF">PSON_ATCC_30995.1.T0570093</name>
</gene>
<evidence type="ECO:0000313" key="2">
    <source>
        <dbReference type="Proteomes" id="UP000692954"/>
    </source>
</evidence>
<name>A0A8S1NNI4_9CILI</name>
<dbReference type="EMBL" id="CAJJDN010000057">
    <property type="protein sequence ID" value="CAD8091123.1"/>
    <property type="molecule type" value="Genomic_DNA"/>
</dbReference>
<organism evidence="1 2">
    <name type="scientific">Paramecium sonneborni</name>
    <dbReference type="NCBI Taxonomy" id="65129"/>
    <lineage>
        <taxon>Eukaryota</taxon>
        <taxon>Sar</taxon>
        <taxon>Alveolata</taxon>
        <taxon>Ciliophora</taxon>
        <taxon>Intramacronucleata</taxon>
        <taxon>Oligohymenophorea</taxon>
        <taxon>Peniculida</taxon>
        <taxon>Parameciidae</taxon>
        <taxon>Paramecium</taxon>
    </lineage>
</organism>